<feature type="domain" description="Porphobilinogen deaminase N-terminal" evidence="9">
    <location>
        <begin position="6"/>
        <end position="212"/>
    </location>
</feature>
<dbReference type="OrthoDB" id="9810298at2"/>
<dbReference type="InterPro" id="IPR036803">
    <property type="entry name" value="Porphobilinogen_deaminase_C_sf"/>
</dbReference>
<dbReference type="FunFam" id="3.40.190.10:FF:000005">
    <property type="entry name" value="Porphobilinogen deaminase"/>
    <property type="match status" value="1"/>
</dbReference>
<organism evidence="11 12">
    <name type="scientific">Candidatus Erwinia haradaeae</name>
    <dbReference type="NCBI Taxonomy" id="1922217"/>
    <lineage>
        <taxon>Bacteria</taxon>
        <taxon>Pseudomonadati</taxon>
        <taxon>Pseudomonadota</taxon>
        <taxon>Gammaproteobacteria</taxon>
        <taxon>Enterobacterales</taxon>
        <taxon>Erwiniaceae</taxon>
        <taxon>Erwinia</taxon>
    </lineage>
</organism>
<evidence type="ECO:0000256" key="7">
    <source>
        <dbReference type="ARBA" id="ARBA00048169"/>
    </source>
</evidence>
<dbReference type="Proteomes" id="UP000294364">
    <property type="component" value="Chromosome"/>
</dbReference>
<evidence type="ECO:0000256" key="3">
    <source>
        <dbReference type="ARBA" id="ARBA00005638"/>
    </source>
</evidence>
<comment type="miscellaneous">
    <text evidence="8">The porphobilinogen subunits are added to the dipyrromethane group.</text>
</comment>
<dbReference type="FunFam" id="3.30.160.40:FF:000002">
    <property type="entry name" value="Porphobilinogen deaminase"/>
    <property type="match status" value="1"/>
</dbReference>
<dbReference type="Pfam" id="PF03900">
    <property type="entry name" value="Porphobil_deamC"/>
    <property type="match status" value="1"/>
</dbReference>
<feature type="modified residue" description="S-(dipyrrolylmethanemethyl)cysteine" evidence="8">
    <location>
        <position position="242"/>
    </location>
</feature>
<evidence type="ECO:0000256" key="6">
    <source>
        <dbReference type="ARBA" id="ARBA00023244"/>
    </source>
</evidence>
<dbReference type="EC" id="2.5.1.61" evidence="8"/>
<evidence type="ECO:0000313" key="11">
    <source>
        <dbReference type="EMBL" id="VFP78682.1"/>
    </source>
</evidence>
<dbReference type="CDD" id="cd13646">
    <property type="entry name" value="PBP2_EcHMBS_like"/>
    <property type="match status" value="1"/>
</dbReference>
<dbReference type="InterPro" id="IPR022418">
    <property type="entry name" value="Porphobilinogen_deaminase_C"/>
</dbReference>
<dbReference type="UniPathway" id="UPA00251">
    <property type="reaction ID" value="UER00319"/>
</dbReference>
<evidence type="ECO:0000256" key="2">
    <source>
        <dbReference type="ARBA" id="ARBA00004735"/>
    </source>
</evidence>
<dbReference type="GO" id="GO:0004418">
    <property type="term" value="F:hydroxymethylbilane synthase activity"/>
    <property type="evidence" value="ECO:0007669"/>
    <property type="project" value="UniProtKB-UniRule"/>
</dbReference>
<dbReference type="PANTHER" id="PTHR11557">
    <property type="entry name" value="PORPHOBILINOGEN DEAMINASE"/>
    <property type="match status" value="1"/>
</dbReference>
<comment type="pathway">
    <text evidence="2">Porphyrin-containing compound metabolism; protoporphyrin-IX biosynthesis; coproporphyrinogen-III from 5-aminolevulinate: step 2/4.</text>
</comment>
<dbReference type="GO" id="GO:0006782">
    <property type="term" value="P:protoporphyrinogen IX biosynthetic process"/>
    <property type="evidence" value="ECO:0007669"/>
    <property type="project" value="UniProtKB-UniRule"/>
</dbReference>
<keyword evidence="6 8" id="KW-0627">Porphyrin biosynthesis</keyword>
<accession>A0A451CZ77</accession>
<dbReference type="NCBIfam" id="TIGR00212">
    <property type="entry name" value="hemC"/>
    <property type="match status" value="1"/>
</dbReference>
<dbReference type="Pfam" id="PF01379">
    <property type="entry name" value="Porphobil_deam"/>
    <property type="match status" value="1"/>
</dbReference>
<dbReference type="Gene3D" id="3.30.160.40">
    <property type="entry name" value="Porphobilinogen deaminase, C-terminal domain"/>
    <property type="match status" value="1"/>
</dbReference>
<dbReference type="HAMAP" id="MF_00260">
    <property type="entry name" value="Porphobil_deam"/>
    <property type="match status" value="1"/>
</dbReference>
<dbReference type="PIRSF" id="PIRSF001438">
    <property type="entry name" value="4pyrrol_synth_OHMeBilane_synth"/>
    <property type="match status" value="1"/>
</dbReference>
<dbReference type="Gene3D" id="3.40.190.10">
    <property type="entry name" value="Periplasmic binding protein-like II"/>
    <property type="match status" value="2"/>
</dbReference>
<protein>
    <recommendedName>
        <fullName evidence="8">Porphobilinogen deaminase</fullName>
        <shortName evidence="8">PBG</shortName>
        <ecNumber evidence="8">2.5.1.61</ecNumber>
    </recommendedName>
    <alternativeName>
        <fullName evidence="8">Hydroxymethylbilane synthase</fullName>
        <shortName evidence="8">HMBS</shortName>
    </alternativeName>
    <alternativeName>
        <fullName evidence="8">Pre-uroporphyrinogen synthase</fullName>
    </alternativeName>
</protein>
<dbReference type="EMBL" id="LR217698">
    <property type="protein sequence ID" value="VFP78682.1"/>
    <property type="molecule type" value="Genomic_DNA"/>
</dbReference>
<evidence type="ECO:0000256" key="8">
    <source>
        <dbReference type="HAMAP-Rule" id="MF_00260"/>
    </source>
</evidence>
<comment type="subunit">
    <text evidence="4 8">Monomer.</text>
</comment>
<proteinExistence type="inferred from homology"/>
<dbReference type="InterPro" id="IPR000860">
    <property type="entry name" value="HemC"/>
</dbReference>
<comment type="catalytic activity">
    <reaction evidence="7 8">
        <text>4 porphobilinogen + H2O = hydroxymethylbilane + 4 NH4(+)</text>
        <dbReference type="Rhea" id="RHEA:13185"/>
        <dbReference type="ChEBI" id="CHEBI:15377"/>
        <dbReference type="ChEBI" id="CHEBI:28938"/>
        <dbReference type="ChEBI" id="CHEBI:57845"/>
        <dbReference type="ChEBI" id="CHEBI:58126"/>
        <dbReference type="EC" id="2.5.1.61"/>
    </reaction>
</comment>
<keyword evidence="5 8" id="KW-0808">Transferase</keyword>
<evidence type="ECO:0000259" key="10">
    <source>
        <dbReference type="Pfam" id="PF03900"/>
    </source>
</evidence>
<evidence type="ECO:0000256" key="5">
    <source>
        <dbReference type="ARBA" id="ARBA00022679"/>
    </source>
</evidence>
<evidence type="ECO:0000256" key="4">
    <source>
        <dbReference type="ARBA" id="ARBA00011245"/>
    </source>
</evidence>
<dbReference type="SUPFAM" id="SSF53850">
    <property type="entry name" value="Periplasmic binding protein-like II"/>
    <property type="match status" value="1"/>
</dbReference>
<gene>
    <name evidence="8 11" type="primary">hemC</name>
    <name evidence="11" type="ORF">ERCICURT3053_310</name>
</gene>
<comment type="function">
    <text evidence="1 8">Tetrapolymerization of the monopyrrole PBG into the hydroxymethylbilane pre-uroporphyrinogen in several discrete steps.</text>
</comment>
<dbReference type="AlphaFoldDB" id="A0A451CZ77"/>
<dbReference type="GO" id="GO:0005737">
    <property type="term" value="C:cytoplasm"/>
    <property type="evidence" value="ECO:0007669"/>
    <property type="project" value="UniProtKB-UniRule"/>
</dbReference>
<sequence>MSRKVLRIATRKSPLALWQTQYVTNSLLIHYPELCIQKVPILTRGDIMLNTSLIGIGGKGLFVKELEQAILSDHADIAVHSIKDLPIYFPEGLGLVTICEREDPHDAFVSNHYSLVEFLPLGSIIGTSSPRRQCQLRAQRPDLIIKFLRGNIATRLDKLDQGTYDAIILAVAGLKRLNLSCRIKHVIPAEVVLPAVGQGAIGIECRLDDLETINLLKILNHSDSEDRIIAERAMNTRLSAHCQMPVGSYALLEGEDLWLRGLIGSLDGSHIIRKERRGPRKQAEKIGILLAEELLMHGAQNILSSFTVDTLFK</sequence>
<dbReference type="FunFam" id="3.40.190.10:FF:000004">
    <property type="entry name" value="Porphobilinogen deaminase"/>
    <property type="match status" value="1"/>
</dbReference>
<comment type="similarity">
    <text evidence="3 8">Belongs to the HMBS family.</text>
</comment>
<evidence type="ECO:0000313" key="12">
    <source>
        <dbReference type="Proteomes" id="UP000294364"/>
    </source>
</evidence>
<dbReference type="InterPro" id="IPR022417">
    <property type="entry name" value="Porphobilin_deaminase_N"/>
</dbReference>
<dbReference type="PANTHER" id="PTHR11557:SF0">
    <property type="entry name" value="PORPHOBILINOGEN DEAMINASE"/>
    <property type="match status" value="1"/>
</dbReference>
<comment type="cofactor">
    <cofactor evidence="8">
        <name>dipyrromethane</name>
        <dbReference type="ChEBI" id="CHEBI:60342"/>
    </cofactor>
    <text evidence="8">Binds 1 dipyrromethane group covalently.</text>
</comment>
<evidence type="ECO:0000256" key="1">
    <source>
        <dbReference type="ARBA" id="ARBA00002869"/>
    </source>
</evidence>
<dbReference type="PRINTS" id="PR00151">
    <property type="entry name" value="PORPHBDMNASE"/>
</dbReference>
<feature type="domain" description="Porphobilinogen deaminase C-terminal" evidence="10">
    <location>
        <begin position="227"/>
        <end position="295"/>
    </location>
</feature>
<name>A0A451CZ77_9GAMM</name>
<reference evidence="11 12" key="1">
    <citation type="submission" date="2019-02" db="EMBL/GenBank/DDBJ databases">
        <authorList>
            <person name="Manzano-Marin A."/>
            <person name="Manzano-Marin A."/>
        </authorList>
    </citation>
    <scope>NUCLEOTIDE SEQUENCE [LARGE SCALE GENOMIC DNA]</scope>
    <source>
        <strain evidence="11 12">ErCicurtihirsuta</strain>
    </source>
</reference>
<dbReference type="RefSeq" id="WP_157991994.1">
    <property type="nucleotide sequence ID" value="NZ_LR217698.1"/>
</dbReference>
<evidence type="ECO:0000259" key="9">
    <source>
        <dbReference type="Pfam" id="PF01379"/>
    </source>
</evidence>
<dbReference type="SUPFAM" id="SSF54782">
    <property type="entry name" value="Porphobilinogen deaminase (hydroxymethylbilane synthase), C-terminal domain"/>
    <property type="match status" value="1"/>
</dbReference>